<evidence type="ECO:0000256" key="4">
    <source>
        <dbReference type="ARBA" id="ARBA00023242"/>
    </source>
</evidence>
<keyword evidence="1" id="KW-0805">Transcription regulation</keyword>
<evidence type="ECO:0000259" key="5">
    <source>
        <dbReference type="PROSITE" id="PS51005"/>
    </source>
</evidence>
<evidence type="ECO:0000313" key="6">
    <source>
        <dbReference type="EMBL" id="KAB1227631.1"/>
    </source>
</evidence>
<dbReference type="InterPro" id="IPR036093">
    <property type="entry name" value="NAC_dom_sf"/>
</dbReference>
<comment type="caution">
    <text evidence="6">The sequence shown here is derived from an EMBL/GenBank/DDBJ whole genome shotgun (WGS) entry which is preliminary data.</text>
</comment>
<evidence type="ECO:0000256" key="3">
    <source>
        <dbReference type="ARBA" id="ARBA00023163"/>
    </source>
</evidence>
<sequence>MAYSSAESGTLEALVSGWLPTTLVVPDNPTMQTQVLDTAENVGFDFSSFDDFLSFDDFSGFLETLPPGYRFCPTEEELVLNYLLPKINNISPKPHPIHDVDLYRHNPDYLAERYDDYGLKQWYFFTPRDKKYPKGKRPNRDTGDGYWKATGDKPITSANKIKVGSKKSLVFYKGRPPRGTKTQWLMQEYTVDGAPQPTNQQANSMRIL</sequence>
<dbReference type="GO" id="GO:0003677">
    <property type="term" value="F:DNA binding"/>
    <property type="evidence" value="ECO:0007669"/>
    <property type="project" value="UniProtKB-KW"/>
</dbReference>
<dbReference type="PANTHER" id="PTHR31719">
    <property type="entry name" value="NAC TRANSCRIPTION FACTOR 56"/>
    <property type="match status" value="1"/>
</dbReference>
<dbReference type="SUPFAM" id="SSF101941">
    <property type="entry name" value="NAC domain"/>
    <property type="match status" value="1"/>
</dbReference>
<dbReference type="GO" id="GO:0006355">
    <property type="term" value="P:regulation of DNA-templated transcription"/>
    <property type="evidence" value="ECO:0007669"/>
    <property type="project" value="InterPro"/>
</dbReference>
<evidence type="ECO:0000313" key="7">
    <source>
        <dbReference type="Proteomes" id="UP000516437"/>
    </source>
</evidence>
<organism evidence="6 7">
    <name type="scientific">Morella rubra</name>
    <name type="common">Chinese bayberry</name>
    <dbReference type="NCBI Taxonomy" id="262757"/>
    <lineage>
        <taxon>Eukaryota</taxon>
        <taxon>Viridiplantae</taxon>
        <taxon>Streptophyta</taxon>
        <taxon>Embryophyta</taxon>
        <taxon>Tracheophyta</taxon>
        <taxon>Spermatophyta</taxon>
        <taxon>Magnoliopsida</taxon>
        <taxon>eudicotyledons</taxon>
        <taxon>Gunneridae</taxon>
        <taxon>Pentapetalae</taxon>
        <taxon>rosids</taxon>
        <taxon>fabids</taxon>
        <taxon>Fagales</taxon>
        <taxon>Myricaceae</taxon>
        <taxon>Morella</taxon>
    </lineage>
</organism>
<dbReference type="EMBL" id="RXIC02000019">
    <property type="protein sequence ID" value="KAB1227631.1"/>
    <property type="molecule type" value="Genomic_DNA"/>
</dbReference>
<evidence type="ECO:0000256" key="1">
    <source>
        <dbReference type="ARBA" id="ARBA00023015"/>
    </source>
</evidence>
<accession>A0A6A1WQR5</accession>
<gene>
    <name evidence="6" type="ORF">CJ030_MR1G010524</name>
</gene>
<keyword evidence="2" id="KW-0238">DNA-binding</keyword>
<keyword evidence="4" id="KW-0539">Nucleus</keyword>
<proteinExistence type="predicted"/>
<feature type="domain" description="NAC" evidence="5">
    <location>
        <begin position="65"/>
        <end position="208"/>
    </location>
</feature>
<evidence type="ECO:0000256" key="2">
    <source>
        <dbReference type="ARBA" id="ARBA00023125"/>
    </source>
</evidence>
<dbReference type="Pfam" id="PF02365">
    <property type="entry name" value="NAM"/>
    <property type="match status" value="1"/>
</dbReference>
<dbReference type="PANTHER" id="PTHR31719:SF94">
    <property type="entry name" value="PROTEIN ATAF2"/>
    <property type="match status" value="1"/>
</dbReference>
<dbReference type="Proteomes" id="UP000516437">
    <property type="component" value="Chromosome 1"/>
</dbReference>
<reference evidence="6 7" key="1">
    <citation type="journal article" date="2019" name="Plant Biotechnol. J.">
        <title>The red bayberry genome and genetic basis of sex determination.</title>
        <authorList>
            <person name="Jia H.M."/>
            <person name="Jia H.J."/>
            <person name="Cai Q.L."/>
            <person name="Wang Y."/>
            <person name="Zhao H.B."/>
            <person name="Yang W.F."/>
            <person name="Wang G.Y."/>
            <person name="Li Y.H."/>
            <person name="Zhan D.L."/>
            <person name="Shen Y.T."/>
            <person name="Niu Q.F."/>
            <person name="Chang L."/>
            <person name="Qiu J."/>
            <person name="Zhao L."/>
            <person name="Xie H.B."/>
            <person name="Fu W.Y."/>
            <person name="Jin J."/>
            <person name="Li X.W."/>
            <person name="Jiao Y."/>
            <person name="Zhou C.C."/>
            <person name="Tu T."/>
            <person name="Chai C.Y."/>
            <person name="Gao J.L."/>
            <person name="Fan L.J."/>
            <person name="van de Weg E."/>
            <person name="Wang J.Y."/>
            <person name="Gao Z.S."/>
        </authorList>
    </citation>
    <scope>NUCLEOTIDE SEQUENCE [LARGE SCALE GENOMIC DNA]</scope>
    <source>
        <tissue evidence="6">Leaves</tissue>
    </source>
</reference>
<keyword evidence="3" id="KW-0804">Transcription</keyword>
<name>A0A6A1WQR5_9ROSI</name>
<dbReference type="PROSITE" id="PS51005">
    <property type="entry name" value="NAC"/>
    <property type="match status" value="1"/>
</dbReference>
<keyword evidence="7" id="KW-1185">Reference proteome</keyword>
<protein>
    <submittedName>
        <fullName evidence="6">NAC transcription factor 25</fullName>
    </submittedName>
</protein>
<dbReference type="InterPro" id="IPR003441">
    <property type="entry name" value="NAC-dom"/>
</dbReference>
<dbReference type="Gene3D" id="2.170.150.80">
    <property type="entry name" value="NAC domain"/>
    <property type="match status" value="1"/>
</dbReference>
<dbReference type="OrthoDB" id="1848784at2759"/>
<dbReference type="AlphaFoldDB" id="A0A6A1WQR5"/>